<evidence type="ECO:0000256" key="3">
    <source>
        <dbReference type="ARBA" id="ARBA00022692"/>
    </source>
</evidence>
<evidence type="ECO:0000313" key="10">
    <source>
        <dbReference type="Proteomes" id="UP000256645"/>
    </source>
</evidence>
<gene>
    <name evidence="9" type="ORF">BP6252_14074</name>
</gene>
<dbReference type="OrthoDB" id="6730379at2759"/>
<proteinExistence type="inferred from homology"/>
<feature type="transmembrane region" description="Helical" evidence="7">
    <location>
        <begin position="55"/>
        <end position="79"/>
    </location>
</feature>
<dbReference type="SUPFAM" id="SSF103473">
    <property type="entry name" value="MFS general substrate transporter"/>
    <property type="match status" value="1"/>
</dbReference>
<feature type="transmembrane region" description="Helical" evidence="7">
    <location>
        <begin position="323"/>
        <end position="342"/>
    </location>
</feature>
<dbReference type="FunFam" id="1.20.1250.20:FF:000064">
    <property type="entry name" value="MFS allantoate transporter"/>
    <property type="match status" value="1"/>
</dbReference>
<feature type="domain" description="Major facilitator superfamily (MFS) profile" evidence="8">
    <location>
        <begin position="55"/>
        <end position="468"/>
    </location>
</feature>
<evidence type="ECO:0000259" key="8">
    <source>
        <dbReference type="PROSITE" id="PS50850"/>
    </source>
</evidence>
<dbReference type="GO" id="GO:0016020">
    <property type="term" value="C:membrane"/>
    <property type="evidence" value="ECO:0007669"/>
    <property type="project" value="UniProtKB-SubCell"/>
</dbReference>
<evidence type="ECO:0000256" key="5">
    <source>
        <dbReference type="ARBA" id="ARBA00023136"/>
    </source>
</evidence>
<dbReference type="InterPro" id="IPR011701">
    <property type="entry name" value="MFS"/>
</dbReference>
<sequence length="502" mass="55378">MSPLFTTIGPDEQGSTTKETFSETYASPYDVTAGEVHEIDPAMAKRIVRKIDKRILICCLITYTLNFIDKTLLGYSAIFGIIQSTHLVGDQYSWVSSIFYFGYLLWEYPTTILIQKLPIGKYLSCTVILWGALVAASAASNNFGAVAATRFLLGVLEATVVPSFVYIISQWYTRDETPARTGFWFVGTDVGSIIAALIIYGLGHSHGIIDTWRIMFIIFGCLTFVWGIAMYFILPDTIESCTFLTEDEKSFAQSRVRLHGTGNLDPLVNGTVNWAQVREALMDPKTWFFFASYFLTQISNGGLQNFGNLVVDGFGFSSLDTVLFGIPASFIAGVTIWGSGIIAGRFKNITTYLIAAVLVPPVIGGAIIYTQNGRGVRLFGYYLLQTAYASNPLALSLVATNFKGATKKMTVTAVLFIGYCAGNISGPHFFITKEAPRYATGFRAVFSTFALAIVITLLLRTYLVWKNLKSAQEPANADSIDVNQLVEEDITDWEAKGFIYRL</sequence>
<evidence type="ECO:0000256" key="1">
    <source>
        <dbReference type="ARBA" id="ARBA00004141"/>
    </source>
</evidence>
<keyword evidence="3 7" id="KW-0812">Transmembrane</keyword>
<feature type="transmembrane region" description="Helical" evidence="7">
    <location>
        <begin position="442"/>
        <end position="463"/>
    </location>
</feature>
<evidence type="ECO:0000256" key="4">
    <source>
        <dbReference type="ARBA" id="ARBA00022989"/>
    </source>
</evidence>
<organism evidence="9 10">
    <name type="scientific">Coleophoma cylindrospora</name>
    <dbReference type="NCBI Taxonomy" id="1849047"/>
    <lineage>
        <taxon>Eukaryota</taxon>
        <taxon>Fungi</taxon>
        <taxon>Dikarya</taxon>
        <taxon>Ascomycota</taxon>
        <taxon>Pezizomycotina</taxon>
        <taxon>Leotiomycetes</taxon>
        <taxon>Helotiales</taxon>
        <taxon>Dermateaceae</taxon>
        <taxon>Coleophoma</taxon>
    </lineage>
</organism>
<feature type="transmembrane region" description="Helical" evidence="7">
    <location>
        <begin position="91"/>
        <end position="108"/>
    </location>
</feature>
<dbReference type="Gene3D" id="1.20.1250.20">
    <property type="entry name" value="MFS general substrate transporter like domains"/>
    <property type="match status" value="1"/>
</dbReference>
<keyword evidence="10" id="KW-1185">Reference proteome</keyword>
<keyword evidence="2" id="KW-0813">Transport</keyword>
<dbReference type="Proteomes" id="UP000256645">
    <property type="component" value="Unassembled WGS sequence"/>
</dbReference>
<dbReference type="PANTHER" id="PTHR43791">
    <property type="entry name" value="PERMEASE-RELATED"/>
    <property type="match status" value="1"/>
</dbReference>
<dbReference type="InterPro" id="IPR036259">
    <property type="entry name" value="MFS_trans_sf"/>
</dbReference>
<keyword evidence="5 7" id="KW-0472">Membrane</keyword>
<dbReference type="PROSITE" id="PS50850">
    <property type="entry name" value="MFS"/>
    <property type="match status" value="1"/>
</dbReference>
<feature type="transmembrane region" description="Helical" evidence="7">
    <location>
        <begin position="349"/>
        <end position="369"/>
    </location>
</feature>
<dbReference type="AlphaFoldDB" id="A0A3D8Q495"/>
<dbReference type="EMBL" id="PDLM01000036">
    <property type="protein sequence ID" value="RDW56661.1"/>
    <property type="molecule type" value="Genomic_DNA"/>
</dbReference>
<dbReference type="PANTHER" id="PTHR43791:SF10">
    <property type="entry name" value="MAJOR FACILITATOR SUPERFAMILY (MFS) PROFILE DOMAIN-CONTAINING PROTEIN"/>
    <property type="match status" value="1"/>
</dbReference>
<feature type="transmembrane region" description="Helical" evidence="7">
    <location>
        <begin position="286"/>
        <end position="303"/>
    </location>
</feature>
<keyword evidence="4 7" id="KW-1133">Transmembrane helix</keyword>
<comment type="caution">
    <text evidence="9">The sequence shown here is derived from an EMBL/GenBank/DDBJ whole genome shotgun (WGS) entry which is preliminary data.</text>
</comment>
<reference evidence="9 10" key="1">
    <citation type="journal article" date="2018" name="IMA Fungus">
        <title>IMA Genome-F 9: Draft genome sequence of Annulohypoxylon stygium, Aspergillus mulundensis, Berkeleyomyces basicola (syn. Thielaviopsis basicola), Ceratocystis smalleyi, two Cercospora beticola strains, Coleophoma cylindrospora, Fusarium fracticaudum, Phialophora cf. hyalina, and Morchella septimelata.</title>
        <authorList>
            <person name="Wingfield B.D."/>
            <person name="Bills G.F."/>
            <person name="Dong Y."/>
            <person name="Huang W."/>
            <person name="Nel W.J."/>
            <person name="Swalarsk-Parry B.S."/>
            <person name="Vaghefi N."/>
            <person name="Wilken P.M."/>
            <person name="An Z."/>
            <person name="de Beer Z.W."/>
            <person name="De Vos L."/>
            <person name="Chen L."/>
            <person name="Duong T.A."/>
            <person name="Gao Y."/>
            <person name="Hammerbacher A."/>
            <person name="Kikkert J.R."/>
            <person name="Li Y."/>
            <person name="Li H."/>
            <person name="Li K."/>
            <person name="Li Q."/>
            <person name="Liu X."/>
            <person name="Ma X."/>
            <person name="Naidoo K."/>
            <person name="Pethybridge S.J."/>
            <person name="Sun J."/>
            <person name="Steenkamp E.T."/>
            <person name="van der Nest M.A."/>
            <person name="van Wyk S."/>
            <person name="Wingfield M.J."/>
            <person name="Xiong C."/>
            <person name="Yue Q."/>
            <person name="Zhang X."/>
        </authorList>
    </citation>
    <scope>NUCLEOTIDE SEQUENCE [LARGE SCALE GENOMIC DNA]</scope>
    <source>
        <strain evidence="9 10">BP6252</strain>
    </source>
</reference>
<feature type="transmembrane region" description="Helical" evidence="7">
    <location>
        <begin position="381"/>
        <end position="399"/>
    </location>
</feature>
<feature type="transmembrane region" description="Helical" evidence="7">
    <location>
        <begin position="181"/>
        <end position="202"/>
    </location>
</feature>
<evidence type="ECO:0000313" key="9">
    <source>
        <dbReference type="EMBL" id="RDW56661.1"/>
    </source>
</evidence>
<protein>
    <recommendedName>
        <fullName evidence="8">Major facilitator superfamily (MFS) profile domain-containing protein</fullName>
    </recommendedName>
</protein>
<comment type="subcellular location">
    <subcellularLocation>
        <location evidence="1">Membrane</location>
        <topology evidence="1">Multi-pass membrane protein</topology>
    </subcellularLocation>
</comment>
<name>A0A3D8Q495_9HELO</name>
<feature type="transmembrane region" description="Helical" evidence="7">
    <location>
        <begin position="120"/>
        <end position="139"/>
    </location>
</feature>
<evidence type="ECO:0000256" key="6">
    <source>
        <dbReference type="ARBA" id="ARBA00037968"/>
    </source>
</evidence>
<feature type="transmembrane region" description="Helical" evidence="7">
    <location>
        <begin position="411"/>
        <end position="430"/>
    </location>
</feature>
<feature type="transmembrane region" description="Helical" evidence="7">
    <location>
        <begin position="151"/>
        <end position="169"/>
    </location>
</feature>
<comment type="similarity">
    <text evidence="6">Belongs to the major facilitator superfamily. Allantoate permease family.</text>
</comment>
<accession>A0A3D8Q495</accession>
<evidence type="ECO:0000256" key="2">
    <source>
        <dbReference type="ARBA" id="ARBA00022448"/>
    </source>
</evidence>
<evidence type="ECO:0000256" key="7">
    <source>
        <dbReference type="SAM" id="Phobius"/>
    </source>
</evidence>
<dbReference type="Pfam" id="PF07690">
    <property type="entry name" value="MFS_1"/>
    <property type="match status" value="1"/>
</dbReference>
<feature type="transmembrane region" description="Helical" evidence="7">
    <location>
        <begin position="214"/>
        <end position="234"/>
    </location>
</feature>
<dbReference type="InterPro" id="IPR020846">
    <property type="entry name" value="MFS_dom"/>
</dbReference>
<dbReference type="GO" id="GO:0022857">
    <property type="term" value="F:transmembrane transporter activity"/>
    <property type="evidence" value="ECO:0007669"/>
    <property type="project" value="InterPro"/>
</dbReference>